<evidence type="ECO:0000313" key="3">
    <source>
        <dbReference type="Proteomes" id="UP000281909"/>
    </source>
</evidence>
<feature type="coiled-coil region" evidence="1">
    <location>
        <begin position="470"/>
        <end position="497"/>
    </location>
</feature>
<dbReference type="Proteomes" id="UP000281909">
    <property type="component" value="Chromosome"/>
</dbReference>
<evidence type="ECO:0000313" key="2">
    <source>
        <dbReference type="EMBL" id="VEF08628.1"/>
    </source>
</evidence>
<feature type="coiled-coil region" evidence="1">
    <location>
        <begin position="219"/>
        <end position="253"/>
    </location>
</feature>
<proteinExistence type="predicted"/>
<dbReference type="NCBIfam" id="NF033928">
    <property type="entry name" value="alph_xenorhab_A"/>
    <property type="match status" value="1"/>
</dbReference>
<dbReference type="Gene3D" id="1.20.1170.10">
    <property type="match status" value="1"/>
</dbReference>
<sequence>MNGKIFDAAAKAPKLFVNASAGEGEEYTREPGLQLTKEQIIDLRKYEVLGLSLPVNLHDVGVYLDYGQGESGGAGLTAADFLVTFKKTFEHARRWSPLREKIMLTGTDLKIFAGSILLTGNAIVEIYEDLKVSKYLEEHDINTPEEYLKLKLQNPGLPDLGLPAGDVPELKLYLDDILKKVRDAHVRAENVREELDNFGKDMREDVLPQIKLRLKAVASNTYQKDVKELQDQIDERSKEIDVLNKQYDQMVQEAIKSAAGLNIGGLILAIYTGVKAEGIRKQRNALREEQQRDNQKMAAKSKTLSSLNRVRDDLQELTSVAIDAEVATQNLMLVWNALSLFIGESKKSADLLEDATSLRRFKNQIISIVEPWEQIKTSSDQLLNVFVQADKEYERGRINFSGKVSMFRSFNGSADFDVAKLRASNNELQSNNTTAQMLFERYNYAPGAVQTINNLAVSANTATVDVRLQSQTIAFNLQRSQNKLEEYQEEVKNPDDAEEVREDMEIELKSLLGKLSTETRNFKSVHKNLQSPYSREDSAKLVTTLQDDQAFAEERKGKIDSQLQELEEEVKSVSEAIDLIVKAGIEKIGEEAALSLDSLKSLGLAPPQVQVAMLAMDTLKKLIAGIGEAVNFLQMVAAYNQLRGKVATLKAQSKKCLQDVELAMGRIELLETLDKVDGDRQMFVDEYAKLPAYFEGVLDQFAQIKSKAVEERVDFAIATLPAIGKYLKTLTV</sequence>
<keyword evidence="1" id="KW-0175">Coiled coil</keyword>
<accession>A0A448DP80</accession>
<dbReference type="AlphaFoldDB" id="A0A448DP80"/>
<evidence type="ECO:0000256" key="1">
    <source>
        <dbReference type="SAM" id="Coils"/>
    </source>
</evidence>
<dbReference type="RefSeq" id="WP_126360117.1">
    <property type="nucleotide sequence ID" value="NZ_LR134318.1"/>
</dbReference>
<organism evidence="2 3">
    <name type="scientific">Pseudomonas fluorescens</name>
    <dbReference type="NCBI Taxonomy" id="294"/>
    <lineage>
        <taxon>Bacteria</taxon>
        <taxon>Pseudomonadati</taxon>
        <taxon>Pseudomonadota</taxon>
        <taxon>Gammaproteobacteria</taxon>
        <taxon>Pseudomonadales</taxon>
        <taxon>Pseudomonadaceae</taxon>
        <taxon>Pseudomonas</taxon>
    </lineage>
</organism>
<feature type="coiled-coil region" evidence="1">
    <location>
        <begin position="549"/>
        <end position="583"/>
    </location>
</feature>
<name>A0A448DP80_PSEFL</name>
<dbReference type="CDD" id="cd22657">
    <property type="entry name" value="ClyA_XaxA-like"/>
    <property type="match status" value="1"/>
</dbReference>
<gene>
    <name evidence="2" type="ORF">NCTC9428_00860</name>
</gene>
<dbReference type="OrthoDB" id="6937673at2"/>
<dbReference type="NCBIfam" id="NF033927">
    <property type="entry name" value="alph_xenorhab_B"/>
    <property type="match status" value="1"/>
</dbReference>
<dbReference type="SUPFAM" id="SSF58100">
    <property type="entry name" value="Bacterial hemolysins"/>
    <property type="match status" value="1"/>
</dbReference>
<protein>
    <submittedName>
        <fullName evidence="2">Binary cytotoxin component</fullName>
    </submittedName>
</protein>
<dbReference type="EMBL" id="LR134318">
    <property type="protein sequence ID" value="VEF08628.1"/>
    <property type="molecule type" value="Genomic_DNA"/>
</dbReference>
<dbReference type="InterPro" id="IPR047760">
    <property type="entry name" value="XaxB-like"/>
</dbReference>
<reference evidence="2 3" key="1">
    <citation type="submission" date="2018-12" db="EMBL/GenBank/DDBJ databases">
        <authorList>
            <consortium name="Pathogen Informatics"/>
        </authorList>
    </citation>
    <scope>NUCLEOTIDE SEQUENCE [LARGE SCALE GENOMIC DNA]</scope>
    <source>
        <strain evidence="2 3">NCTC9428</strain>
    </source>
</reference>